<dbReference type="GO" id="GO:0016020">
    <property type="term" value="C:membrane"/>
    <property type="evidence" value="ECO:0007669"/>
    <property type="project" value="UniProtKB-SubCell"/>
</dbReference>
<comment type="caution">
    <text evidence="7">The sequence shown here is derived from an EMBL/GenBank/DDBJ whole genome shotgun (WGS) entry which is preliminary data.</text>
</comment>
<sequence length="355" mass="39179">MTISPPLNEGQSMNDTVPNPSRFETGHSVQLLLAVFLITAALYLARPLFEPIAFALFGMALVWPIQKALEARLSKFAALCLTILLTLVIMLVFTMAIVWSIDDVVHWTIANIASIQALYERWTLWLAGYGIFITEGVGQYDASAFVGVLRTIASGANYFSGFSIAVFLLLTFGLTELDDFRTRLDSLAPKIGQDICRTTAEIAGKIRKYMMIRTTASIVTGLAVFAFTFSISLDLATAWGIISFVLNYIPYVGTLVAIVLPVLFASVQFESWQMALFVFFSLYLIQFLIGSYLEPIIAGRTLAISPFVMLVAFFFWAFLWGIPGAFIGLPVTIALLTICEQHASLNWLAKLLSAD</sequence>
<proteinExistence type="inferred from homology"/>
<dbReference type="PANTHER" id="PTHR21716">
    <property type="entry name" value="TRANSMEMBRANE PROTEIN"/>
    <property type="match status" value="1"/>
</dbReference>
<feature type="transmembrane region" description="Helical" evidence="6">
    <location>
        <begin position="215"/>
        <end position="242"/>
    </location>
</feature>
<evidence type="ECO:0000256" key="6">
    <source>
        <dbReference type="SAM" id="Phobius"/>
    </source>
</evidence>
<evidence type="ECO:0000256" key="4">
    <source>
        <dbReference type="ARBA" id="ARBA00022989"/>
    </source>
</evidence>
<protein>
    <recommendedName>
        <fullName evidence="9">AI-2E family transporter</fullName>
    </recommendedName>
</protein>
<keyword evidence="4 6" id="KW-1133">Transmembrane helix</keyword>
<dbReference type="InterPro" id="IPR002549">
    <property type="entry name" value="AI-2E-like"/>
</dbReference>
<dbReference type="Proteomes" id="UP000189940">
    <property type="component" value="Unassembled WGS sequence"/>
</dbReference>
<evidence type="ECO:0008006" key="9">
    <source>
        <dbReference type="Google" id="ProtNLM"/>
    </source>
</evidence>
<evidence type="ECO:0000256" key="1">
    <source>
        <dbReference type="ARBA" id="ARBA00004141"/>
    </source>
</evidence>
<evidence type="ECO:0000313" key="8">
    <source>
        <dbReference type="Proteomes" id="UP000189940"/>
    </source>
</evidence>
<comment type="similarity">
    <text evidence="2">Belongs to the autoinducer-2 exporter (AI-2E) (TC 2.A.86) family.</text>
</comment>
<evidence type="ECO:0000256" key="3">
    <source>
        <dbReference type="ARBA" id="ARBA00022692"/>
    </source>
</evidence>
<dbReference type="GO" id="GO:0055085">
    <property type="term" value="P:transmembrane transport"/>
    <property type="evidence" value="ECO:0007669"/>
    <property type="project" value="TreeGrafter"/>
</dbReference>
<evidence type="ECO:0000256" key="2">
    <source>
        <dbReference type="ARBA" id="ARBA00009773"/>
    </source>
</evidence>
<keyword evidence="3 6" id="KW-0812">Transmembrane</keyword>
<keyword evidence="5 6" id="KW-0472">Membrane</keyword>
<feature type="transmembrane region" description="Helical" evidence="6">
    <location>
        <begin position="158"/>
        <end position="177"/>
    </location>
</feature>
<comment type="subcellular location">
    <subcellularLocation>
        <location evidence="1">Membrane</location>
        <topology evidence="1">Multi-pass membrane protein</topology>
    </subcellularLocation>
</comment>
<name>A0A1V4HUQ0_NITVU</name>
<evidence type="ECO:0000313" key="7">
    <source>
        <dbReference type="EMBL" id="OPH81290.1"/>
    </source>
</evidence>
<dbReference type="STRING" id="29421.B2M20_18550"/>
<dbReference type="PANTHER" id="PTHR21716:SF64">
    <property type="entry name" value="AI-2 TRANSPORT PROTEIN TQSA"/>
    <property type="match status" value="1"/>
</dbReference>
<gene>
    <name evidence="7" type="ORF">B2M20_18550</name>
</gene>
<reference evidence="7 8" key="1">
    <citation type="submission" date="2017-02" db="EMBL/GenBank/DDBJ databases">
        <title>Genome sequence of the nitrite-oxidizing bacterium Nitrobacter vulgaris strain Ab1.</title>
        <authorList>
            <person name="Mellbye B.L."/>
            <person name="Davis E.W."/>
            <person name="Spieck E."/>
            <person name="Chang J.H."/>
            <person name="Bottomley P.J."/>
            <person name="Sayavedra-Soto L.A."/>
        </authorList>
    </citation>
    <scope>NUCLEOTIDE SEQUENCE [LARGE SCALE GENOMIC DNA]</scope>
    <source>
        <strain evidence="7 8">Ab1</strain>
    </source>
</reference>
<feature type="transmembrane region" description="Helical" evidence="6">
    <location>
        <begin position="76"/>
        <end position="101"/>
    </location>
</feature>
<feature type="transmembrane region" description="Helical" evidence="6">
    <location>
        <begin position="274"/>
        <end position="293"/>
    </location>
</feature>
<evidence type="ECO:0000256" key="5">
    <source>
        <dbReference type="ARBA" id="ARBA00023136"/>
    </source>
</evidence>
<dbReference type="EMBL" id="MWPQ01000077">
    <property type="protein sequence ID" value="OPH81290.1"/>
    <property type="molecule type" value="Genomic_DNA"/>
</dbReference>
<dbReference type="AlphaFoldDB" id="A0A1V4HUQ0"/>
<feature type="transmembrane region" description="Helical" evidence="6">
    <location>
        <begin position="52"/>
        <end position="69"/>
    </location>
</feature>
<feature type="transmembrane region" description="Helical" evidence="6">
    <location>
        <begin position="248"/>
        <end position="267"/>
    </location>
</feature>
<feature type="transmembrane region" description="Helical" evidence="6">
    <location>
        <begin position="313"/>
        <end position="338"/>
    </location>
</feature>
<accession>A0A1V4HUQ0</accession>
<dbReference type="Pfam" id="PF01594">
    <property type="entry name" value="AI-2E_transport"/>
    <property type="match status" value="1"/>
</dbReference>
<keyword evidence="8" id="KW-1185">Reference proteome</keyword>
<organism evidence="7 8">
    <name type="scientific">Nitrobacter vulgaris</name>
    <dbReference type="NCBI Taxonomy" id="29421"/>
    <lineage>
        <taxon>Bacteria</taxon>
        <taxon>Pseudomonadati</taxon>
        <taxon>Pseudomonadota</taxon>
        <taxon>Alphaproteobacteria</taxon>
        <taxon>Hyphomicrobiales</taxon>
        <taxon>Nitrobacteraceae</taxon>
        <taxon>Nitrobacter</taxon>
    </lineage>
</organism>